<dbReference type="Proteomes" id="UP000095287">
    <property type="component" value="Unplaced"/>
</dbReference>
<sequence length="246" mass="28640">MNTRNWKSLRQPFALESWRRFCRRSAPLLKFPFTLWLASRNRIISLPQRTFRVLCVKNVAGKTVRCGPLGTNFVVTATVGSVTISATPDSKPWDGAIPWMMNRLRNFFERMLHNIDGMIFDLPWKVAVVAMVLLWIFPDAIDARHRRHKPILCDHLTEEMKKICKPKDEFFSCFTHFGFEPDGLLKDAKKTCCGNHERRCTREFLETFCCHGEICEQKCSRLPDGKYTPEFLRILRTVEQSPGTRV</sequence>
<name>A0A1I7YJ66_9BILA</name>
<evidence type="ECO:0000313" key="2">
    <source>
        <dbReference type="WBParaSite" id="L893_g16652.t1"/>
    </source>
</evidence>
<proteinExistence type="predicted"/>
<keyword evidence="1" id="KW-1185">Reference proteome</keyword>
<protein>
    <submittedName>
        <fullName evidence="2">DB domain-containing protein</fullName>
    </submittedName>
</protein>
<accession>A0A1I7YJ66</accession>
<dbReference type="AlphaFoldDB" id="A0A1I7YJ66"/>
<organism evidence="1 2">
    <name type="scientific">Steinernema glaseri</name>
    <dbReference type="NCBI Taxonomy" id="37863"/>
    <lineage>
        <taxon>Eukaryota</taxon>
        <taxon>Metazoa</taxon>
        <taxon>Ecdysozoa</taxon>
        <taxon>Nematoda</taxon>
        <taxon>Chromadorea</taxon>
        <taxon>Rhabditida</taxon>
        <taxon>Tylenchina</taxon>
        <taxon>Panagrolaimomorpha</taxon>
        <taxon>Strongyloidoidea</taxon>
        <taxon>Steinernematidae</taxon>
        <taxon>Steinernema</taxon>
    </lineage>
</organism>
<reference evidence="2" key="1">
    <citation type="submission" date="2016-11" db="UniProtKB">
        <authorList>
            <consortium name="WormBaseParasite"/>
        </authorList>
    </citation>
    <scope>IDENTIFICATION</scope>
</reference>
<evidence type="ECO:0000313" key="1">
    <source>
        <dbReference type="Proteomes" id="UP000095287"/>
    </source>
</evidence>
<dbReference type="WBParaSite" id="L893_g16652.t1">
    <property type="protein sequence ID" value="L893_g16652.t1"/>
    <property type="gene ID" value="L893_g16652"/>
</dbReference>